<feature type="transmembrane region" description="Helical" evidence="1">
    <location>
        <begin position="327"/>
        <end position="345"/>
    </location>
</feature>
<evidence type="ECO:0008006" key="4">
    <source>
        <dbReference type="Google" id="ProtNLM"/>
    </source>
</evidence>
<sequence length="359" mass="42305">MSFYLILFSMFLFYAYSYDGIMISKNRALINLYNFYTIVLLLIAILFTGFRYGNIDHDYDSYLKWLTDVRENFSVYFFQGKDIGFITLYKVTSLFSNNIEYFFTLVATISIFAKFIFCRLSFNGKYLGVLLLLVFSRLYLVQEFTQVRVAIAMGIASCAVLYWCDDRRKTSIILILVSITFHLSVILIPFLYFIHYNFKSLDNKKILFSIPIIAFFLSPFSLDLMHFIGGERIDSYLNGTYAVKKVSLLSSYYLIRLVLFYFVLLFIYDLASKIERVFIYFLSCSLFLQAFLSWNDVFSLRFVEVLGLFDLAAIILPLKYLSTRLKYAYFLMLIIISFLFFYSSLKIVLPYDNYIFNII</sequence>
<reference evidence="2 3" key="1">
    <citation type="submission" date="2018-01" db="EMBL/GenBank/DDBJ databases">
        <title>Whole genome sequencing of Histamine producing bacteria.</title>
        <authorList>
            <person name="Butler K."/>
        </authorList>
    </citation>
    <scope>NUCLEOTIDE SEQUENCE [LARGE SCALE GENOMIC DNA]</scope>
    <source>
        <strain evidence="2 3">ATCC 25521</strain>
    </source>
</reference>
<accession>A0ABX5GBL1</accession>
<organism evidence="2 3">
    <name type="scientific">Photobacterium leiognathi</name>
    <dbReference type="NCBI Taxonomy" id="553611"/>
    <lineage>
        <taxon>Bacteria</taxon>
        <taxon>Pseudomonadati</taxon>
        <taxon>Pseudomonadota</taxon>
        <taxon>Gammaproteobacteria</taxon>
        <taxon>Vibrionales</taxon>
        <taxon>Vibrionaceae</taxon>
        <taxon>Photobacterium</taxon>
    </lineage>
</organism>
<feature type="transmembrane region" description="Helical" evidence="1">
    <location>
        <begin position="249"/>
        <end position="270"/>
    </location>
</feature>
<dbReference type="Proteomes" id="UP000241566">
    <property type="component" value="Unassembled WGS sequence"/>
</dbReference>
<keyword evidence="1" id="KW-0472">Membrane</keyword>
<dbReference type="Pfam" id="PF14897">
    <property type="entry name" value="EpsG"/>
    <property type="match status" value="1"/>
</dbReference>
<feature type="transmembrane region" description="Helical" evidence="1">
    <location>
        <begin position="99"/>
        <end position="117"/>
    </location>
</feature>
<dbReference type="InterPro" id="IPR049458">
    <property type="entry name" value="EpsG-like"/>
</dbReference>
<dbReference type="EMBL" id="PYOI01000037">
    <property type="protein sequence ID" value="PSV78646.1"/>
    <property type="molecule type" value="Genomic_DNA"/>
</dbReference>
<feature type="transmembrane region" description="Helical" evidence="1">
    <location>
        <begin position="170"/>
        <end position="194"/>
    </location>
</feature>
<proteinExistence type="predicted"/>
<keyword evidence="1" id="KW-1133">Transmembrane helix</keyword>
<keyword evidence="1" id="KW-0812">Transmembrane</keyword>
<name>A0ABX5GBL1_PHOLE</name>
<comment type="caution">
    <text evidence="2">The sequence shown here is derived from an EMBL/GenBank/DDBJ whole genome shotgun (WGS) entry which is preliminary data.</text>
</comment>
<feature type="transmembrane region" description="Helical" evidence="1">
    <location>
        <begin position="33"/>
        <end position="53"/>
    </location>
</feature>
<protein>
    <recommendedName>
        <fullName evidence="4">EpsG family protein</fullName>
    </recommendedName>
</protein>
<feature type="transmembrane region" description="Helical" evidence="1">
    <location>
        <begin position="206"/>
        <end position="229"/>
    </location>
</feature>
<evidence type="ECO:0000256" key="1">
    <source>
        <dbReference type="SAM" id="Phobius"/>
    </source>
</evidence>
<feature type="transmembrane region" description="Helical" evidence="1">
    <location>
        <begin position="277"/>
        <end position="294"/>
    </location>
</feature>
<evidence type="ECO:0000313" key="2">
    <source>
        <dbReference type="EMBL" id="PSV78646.1"/>
    </source>
</evidence>
<gene>
    <name evidence="2" type="ORF">CTM94_18235</name>
</gene>
<evidence type="ECO:0000313" key="3">
    <source>
        <dbReference type="Proteomes" id="UP000241566"/>
    </source>
</evidence>
<keyword evidence="3" id="KW-1185">Reference proteome</keyword>
<feature type="transmembrane region" description="Helical" evidence="1">
    <location>
        <begin position="300"/>
        <end position="320"/>
    </location>
</feature>